<evidence type="ECO:0000256" key="9">
    <source>
        <dbReference type="ARBA" id="ARBA00023016"/>
    </source>
</evidence>
<feature type="binding site" evidence="14">
    <location>
        <position position="193"/>
    </location>
    <ligand>
        <name>Zn(2+)</name>
        <dbReference type="ChEBI" id="CHEBI:29105"/>
        <label>2</label>
    </ligand>
</feature>
<dbReference type="GO" id="GO:0051082">
    <property type="term" value="F:unfolded protein binding"/>
    <property type="evidence" value="ECO:0007669"/>
    <property type="project" value="UniProtKB-UniRule"/>
</dbReference>
<dbReference type="InterPro" id="IPR001305">
    <property type="entry name" value="HSP_DnaJ_Cys-rich_dom"/>
</dbReference>
<evidence type="ECO:0000259" key="17">
    <source>
        <dbReference type="PROSITE" id="PS51188"/>
    </source>
</evidence>
<feature type="repeat" description="CXXCXGXG motif" evidence="14">
    <location>
        <begin position="154"/>
        <end position="161"/>
    </location>
</feature>
<dbReference type="GO" id="GO:0006260">
    <property type="term" value="P:DNA replication"/>
    <property type="evidence" value="ECO:0007669"/>
    <property type="project" value="UniProtKB-KW"/>
</dbReference>
<keyword evidence="6 14" id="KW-0677">Repeat</keyword>
<feature type="binding site" evidence="14">
    <location>
        <position position="157"/>
    </location>
    <ligand>
        <name>Zn(2+)</name>
        <dbReference type="ChEBI" id="CHEBI:29105"/>
        <label>1</label>
    </ligand>
</feature>
<dbReference type="Pfam" id="PF00684">
    <property type="entry name" value="DnaJ_CXXCXGXG"/>
    <property type="match status" value="1"/>
</dbReference>
<proteinExistence type="inferred from homology"/>
<comment type="cofactor">
    <cofactor evidence="14">
        <name>Zn(2+)</name>
        <dbReference type="ChEBI" id="CHEBI:29105"/>
    </cofactor>
    <text evidence="14">Binds 2 Zn(2+) ions per monomer.</text>
</comment>
<keyword evidence="10 14" id="KW-0143">Chaperone</keyword>
<organism evidence="18">
    <name type="scientific">Candidatus Kentrum sp. DK</name>
    <dbReference type="NCBI Taxonomy" id="2126562"/>
    <lineage>
        <taxon>Bacteria</taxon>
        <taxon>Pseudomonadati</taxon>
        <taxon>Pseudomonadota</taxon>
        <taxon>Gammaproteobacteria</taxon>
        <taxon>Candidatus Kentrum</taxon>
    </lineage>
</organism>
<feature type="binding site" evidence="14">
    <location>
        <position position="210"/>
    </location>
    <ligand>
        <name>Zn(2+)</name>
        <dbReference type="ChEBI" id="CHEBI:29105"/>
        <label>1</label>
    </ligand>
</feature>
<evidence type="ECO:0000256" key="11">
    <source>
        <dbReference type="ARBA" id="ARBA00053423"/>
    </source>
</evidence>
<dbReference type="GO" id="GO:0009408">
    <property type="term" value="P:response to heat"/>
    <property type="evidence" value="ECO:0007669"/>
    <property type="project" value="InterPro"/>
</dbReference>
<dbReference type="InterPro" id="IPR036410">
    <property type="entry name" value="HSP_DnaJ_Cys-rich_dom_sf"/>
</dbReference>
<protein>
    <recommendedName>
        <fullName evidence="13 14">Chaperone protein DnaJ</fullName>
    </recommendedName>
</protein>
<dbReference type="GO" id="GO:0042026">
    <property type="term" value="P:protein refolding"/>
    <property type="evidence" value="ECO:0007669"/>
    <property type="project" value="TreeGrafter"/>
</dbReference>
<comment type="subcellular location">
    <subcellularLocation>
        <location evidence="1 14">Cytoplasm</location>
    </subcellularLocation>
</comment>
<keyword evidence="3 14" id="KW-0963">Cytoplasm</keyword>
<dbReference type="HAMAP" id="MF_01152">
    <property type="entry name" value="DnaJ"/>
    <property type="match status" value="1"/>
</dbReference>
<dbReference type="GO" id="GO:0031072">
    <property type="term" value="F:heat shock protein binding"/>
    <property type="evidence" value="ECO:0007669"/>
    <property type="project" value="InterPro"/>
</dbReference>
<evidence type="ECO:0000256" key="13">
    <source>
        <dbReference type="ARBA" id="ARBA00067609"/>
    </source>
</evidence>
<keyword evidence="5 14" id="KW-0479">Metal-binding</keyword>
<dbReference type="PRINTS" id="PR00625">
    <property type="entry name" value="JDOMAIN"/>
</dbReference>
<dbReference type="NCBIfam" id="TIGR02349">
    <property type="entry name" value="DnaJ_bact"/>
    <property type="match status" value="1"/>
</dbReference>
<dbReference type="GO" id="GO:0005737">
    <property type="term" value="C:cytoplasm"/>
    <property type="evidence" value="ECO:0007669"/>
    <property type="project" value="UniProtKB-SubCell"/>
</dbReference>
<dbReference type="CDD" id="cd10719">
    <property type="entry name" value="DnaJ_zf"/>
    <property type="match status" value="1"/>
</dbReference>
<evidence type="ECO:0000256" key="6">
    <source>
        <dbReference type="ARBA" id="ARBA00022737"/>
    </source>
</evidence>
<dbReference type="SUPFAM" id="SSF46565">
    <property type="entry name" value="Chaperone J-domain"/>
    <property type="match status" value="1"/>
</dbReference>
<dbReference type="CDD" id="cd06257">
    <property type="entry name" value="DnaJ"/>
    <property type="match status" value="1"/>
</dbReference>
<feature type="binding site" evidence="14">
    <location>
        <position position="174"/>
    </location>
    <ligand>
        <name>Zn(2+)</name>
        <dbReference type="ChEBI" id="CHEBI:29105"/>
        <label>2</label>
    </ligand>
</feature>
<dbReference type="NCBIfam" id="NF008035">
    <property type="entry name" value="PRK10767.1"/>
    <property type="match status" value="1"/>
</dbReference>
<dbReference type="Gene3D" id="2.60.260.20">
    <property type="entry name" value="Urease metallochaperone UreE, N-terminal domain"/>
    <property type="match status" value="2"/>
</dbReference>
<dbReference type="FunFam" id="2.10.230.10:FF:000002">
    <property type="entry name" value="Molecular chaperone DnaJ"/>
    <property type="match status" value="1"/>
</dbReference>
<dbReference type="InterPro" id="IPR012724">
    <property type="entry name" value="DnaJ"/>
</dbReference>
<dbReference type="AlphaFoldDB" id="A0A450TFX9"/>
<evidence type="ECO:0000256" key="1">
    <source>
        <dbReference type="ARBA" id="ARBA00004496"/>
    </source>
</evidence>
<feature type="domain" description="CR-type" evidence="17">
    <location>
        <begin position="141"/>
        <end position="219"/>
    </location>
</feature>
<keyword evidence="7 14" id="KW-0863">Zinc-finger</keyword>
<comment type="function">
    <text evidence="11 14">Participates actively in the response to hyperosmotic and heat shock by preventing the aggregation of stress-denatured proteins and by disaggregating proteins, also in an autonomous, DnaK-independent fashion. Unfolded proteins bind initially to DnaJ; upon interaction with the DnaJ-bound protein, DnaK hydrolyzes its bound ATP, resulting in the formation of a stable complex. GrpE releases ADP from DnaK; ATP binding to DnaK triggers the release of the substrate protein, thus completing the reaction cycle. Several rounds of ATP-dependent interactions between DnaJ, DnaK and GrpE are required for fully efficient folding. Also involved, together with DnaK and GrpE, in the DNA replication of plasmids through activation of initiation proteins.</text>
</comment>
<evidence type="ECO:0000256" key="7">
    <source>
        <dbReference type="ARBA" id="ARBA00022771"/>
    </source>
</evidence>
<dbReference type="EMBL" id="CAADEY010000141">
    <property type="protein sequence ID" value="VFJ66108.1"/>
    <property type="molecule type" value="Genomic_DNA"/>
</dbReference>
<dbReference type="PANTHER" id="PTHR43096">
    <property type="entry name" value="DNAJ HOMOLOG 1, MITOCHONDRIAL-RELATED"/>
    <property type="match status" value="1"/>
</dbReference>
<dbReference type="Gene3D" id="2.10.230.10">
    <property type="entry name" value="Heat shock protein DnaJ, cysteine-rich domain"/>
    <property type="match status" value="1"/>
</dbReference>
<dbReference type="FunFam" id="1.10.287.110:FF:000034">
    <property type="entry name" value="Chaperone protein DnaJ"/>
    <property type="match status" value="1"/>
</dbReference>
<sequence>MADKRDYYEVLDVARNASEGEIKKAYRRLAMKYHPDRNPEDKKAEENFKECKEAYEVLSDSRKRSAYDQFGHAGVDPSMAGGPGGFGFAGGGGGFGGDIFDEMFSNIFGGAGGGRGRARGVRRGGDLRYELTIGLEEAASGVTRKIQFPAPVPCGDCDGSGVQPGKEPKNCQACGGRGQIRIQQGFFSVQQTCPQCRGEGRIITDPCGTCGGQGRVREKKTISVEIPPGIDNGNRIRLAGEGEPGSRNGPPGDLYVDIHVRAHPIFTREGTTLHCDVPISFATATLGGELEVPTLQDRVSLKIPPETQSGKVFRLRGKGVTSLQSGMVGDLLCRVTIETPVSLNKKQKELLRAFDESMRGGGKKHSPKESSWLDGVKKFFEEL</sequence>
<evidence type="ECO:0000313" key="18">
    <source>
        <dbReference type="EMBL" id="VFJ66108.1"/>
    </source>
</evidence>
<feature type="binding site" evidence="14">
    <location>
        <position position="154"/>
    </location>
    <ligand>
        <name>Zn(2+)</name>
        <dbReference type="ChEBI" id="CHEBI:29105"/>
        <label>1</label>
    </ligand>
</feature>
<name>A0A450TFX9_9GAMM</name>
<dbReference type="InterPro" id="IPR001623">
    <property type="entry name" value="DnaJ_domain"/>
</dbReference>
<comment type="domain">
    <text evidence="14">The J domain is necessary and sufficient to stimulate DnaK ATPase activity. Zinc center 1 plays an important role in the autonomous, DnaK-independent chaperone activity of DnaJ. Zinc center 2 is essential for interaction with DnaK and for DnaJ activity.</text>
</comment>
<evidence type="ECO:0000256" key="14">
    <source>
        <dbReference type="HAMAP-Rule" id="MF_01152"/>
    </source>
</evidence>
<evidence type="ECO:0000256" key="12">
    <source>
        <dbReference type="ARBA" id="ARBA00061004"/>
    </source>
</evidence>
<dbReference type="PROSITE" id="PS51188">
    <property type="entry name" value="ZF_CR"/>
    <property type="match status" value="1"/>
</dbReference>
<dbReference type="SUPFAM" id="SSF57938">
    <property type="entry name" value="DnaJ/Hsp40 cysteine-rich domain"/>
    <property type="match status" value="1"/>
</dbReference>
<evidence type="ECO:0000256" key="3">
    <source>
        <dbReference type="ARBA" id="ARBA00022490"/>
    </source>
</evidence>
<dbReference type="InterPro" id="IPR008971">
    <property type="entry name" value="HSP40/DnaJ_pept-bd"/>
</dbReference>
<keyword evidence="8 14" id="KW-0862">Zinc</keyword>
<evidence type="ECO:0000256" key="2">
    <source>
        <dbReference type="ARBA" id="ARBA00011738"/>
    </source>
</evidence>
<feature type="repeat" description="CXXCXGXG motif" evidence="14">
    <location>
        <begin position="207"/>
        <end position="214"/>
    </location>
</feature>
<evidence type="ECO:0000256" key="4">
    <source>
        <dbReference type="ARBA" id="ARBA00022705"/>
    </source>
</evidence>
<feature type="repeat" description="CXXCXGXG motif" evidence="14">
    <location>
        <begin position="193"/>
        <end position="200"/>
    </location>
</feature>
<dbReference type="InterPro" id="IPR036869">
    <property type="entry name" value="J_dom_sf"/>
</dbReference>
<dbReference type="Gene3D" id="1.10.287.110">
    <property type="entry name" value="DnaJ domain"/>
    <property type="match status" value="1"/>
</dbReference>
<feature type="binding site" evidence="14">
    <location>
        <position position="207"/>
    </location>
    <ligand>
        <name>Zn(2+)</name>
        <dbReference type="ChEBI" id="CHEBI:29105"/>
        <label>1</label>
    </ligand>
</feature>
<comment type="similarity">
    <text evidence="12 14">Belongs to the DnaJ family.</text>
</comment>
<feature type="repeat" description="CXXCXGXG motif" evidence="14">
    <location>
        <begin position="171"/>
        <end position="178"/>
    </location>
</feature>
<dbReference type="SMART" id="SM00271">
    <property type="entry name" value="DnaJ"/>
    <property type="match status" value="1"/>
</dbReference>
<keyword evidence="4 14" id="KW-0235">DNA replication</keyword>
<reference evidence="18" key="1">
    <citation type="submission" date="2019-02" db="EMBL/GenBank/DDBJ databases">
        <authorList>
            <person name="Gruber-Vodicka R. H."/>
            <person name="Seah K. B. B."/>
        </authorList>
    </citation>
    <scope>NUCLEOTIDE SEQUENCE</scope>
    <source>
        <strain evidence="18">BECK_DK161</strain>
    </source>
</reference>
<evidence type="ECO:0000256" key="5">
    <source>
        <dbReference type="ARBA" id="ARBA00022723"/>
    </source>
</evidence>
<dbReference type="PANTHER" id="PTHR43096:SF48">
    <property type="entry name" value="CHAPERONE PROTEIN DNAJ"/>
    <property type="match status" value="1"/>
</dbReference>
<accession>A0A450TFX9</accession>
<dbReference type="InterPro" id="IPR002939">
    <property type="entry name" value="DnaJ_C"/>
</dbReference>
<dbReference type="Pfam" id="PF01556">
    <property type="entry name" value="DnaJ_C"/>
    <property type="match status" value="1"/>
</dbReference>
<dbReference type="CDD" id="cd10747">
    <property type="entry name" value="DnaJ_C"/>
    <property type="match status" value="1"/>
</dbReference>
<feature type="binding site" evidence="14">
    <location>
        <position position="196"/>
    </location>
    <ligand>
        <name>Zn(2+)</name>
        <dbReference type="ChEBI" id="CHEBI:29105"/>
        <label>2</label>
    </ligand>
</feature>
<feature type="zinc finger region" description="CR-type" evidence="15">
    <location>
        <begin position="141"/>
        <end position="219"/>
    </location>
</feature>
<comment type="subunit">
    <text evidence="2 14">Homodimer.</text>
</comment>
<dbReference type="PROSITE" id="PS50076">
    <property type="entry name" value="DNAJ_2"/>
    <property type="match status" value="1"/>
</dbReference>
<dbReference type="FunFam" id="2.60.260.20:FF:000004">
    <property type="entry name" value="Molecular chaperone DnaJ"/>
    <property type="match status" value="1"/>
</dbReference>
<feature type="binding site" evidence="14">
    <location>
        <position position="171"/>
    </location>
    <ligand>
        <name>Zn(2+)</name>
        <dbReference type="ChEBI" id="CHEBI:29105"/>
        <label>2</label>
    </ligand>
</feature>
<dbReference type="GO" id="GO:0008270">
    <property type="term" value="F:zinc ion binding"/>
    <property type="evidence" value="ECO:0007669"/>
    <property type="project" value="UniProtKB-UniRule"/>
</dbReference>
<dbReference type="GO" id="GO:0005524">
    <property type="term" value="F:ATP binding"/>
    <property type="evidence" value="ECO:0007669"/>
    <property type="project" value="InterPro"/>
</dbReference>
<dbReference type="SUPFAM" id="SSF49493">
    <property type="entry name" value="HSP40/DnaJ peptide-binding domain"/>
    <property type="match status" value="2"/>
</dbReference>
<evidence type="ECO:0000256" key="10">
    <source>
        <dbReference type="ARBA" id="ARBA00023186"/>
    </source>
</evidence>
<keyword evidence="9 14" id="KW-0346">Stress response</keyword>
<feature type="domain" description="J" evidence="16">
    <location>
        <begin position="6"/>
        <end position="71"/>
    </location>
</feature>
<evidence type="ECO:0000256" key="8">
    <source>
        <dbReference type="ARBA" id="ARBA00022833"/>
    </source>
</evidence>
<gene>
    <name evidence="14" type="primary">dnaJ</name>
    <name evidence="18" type="ORF">BECKDK2373C_GA0170839_11417</name>
</gene>
<dbReference type="Pfam" id="PF00226">
    <property type="entry name" value="DnaJ"/>
    <property type="match status" value="1"/>
</dbReference>
<evidence type="ECO:0000256" key="15">
    <source>
        <dbReference type="PROSITE-ProRule" id="PRU00546"/>
    </source>
</evidence>
<evidence type="ECO:0000259" key="16">
    <source>
        <dbReference type="PROSITE" id="PS50076"/>
    </source>
</evidence>